<feature type="region of interest" description="Disordered" evidence="1">
    <location>
        <begin position="502"/>
        <end position="522"/>
    </location>
</feature>
<sequence>NDICTCTRNFSSTLVSSRKQEATASCKTCRGRPLVDGIGSVPASMMSTVGLELTNFINPDLTWKKVSKGNRSGTRRTRKAGAKNLTIGMGLADKNTRKVEDGTVSESEKLGVDVLGRRFGDKVEQVPIKKRRHMFRSPSPPPPLTPSPHLEASSQHLEFQPAAGQNSSSNSAQRQQLTETDQPTIEDFSGIEILAAAACSDGISDDVTENEASPSVEKSMQDRIQSSGSAMASEGTTALLETACCSPKDSLNEDKTEGSSFQDDSIADLQESHGDKDNTTAEKSIPLPDDRLLWDLNLTMDDWPCDGRNVDSEKDAVDNIAVTSEDLLTKKPQDVKTDDVNRVVSSEVDGVIKTSDLTNMPVGIEDMTGEKQESEGCSGSGGNRTEHVPMPPADAESCLMSATAKTNTSSEAVNMDQCLSHLPTPGPDKSTLISEENQETSLLTSNVGLNMEKCISEPEVSRTVCVENAQVQESDVASPYVPALGMVANDVLKTGINKDCEDHGSDSVKSLAHDLDKPRSLEPNEVGHANGAEEMDICHSSPKSEDMSISDDCGMEAMGTDGASSAYTAQTDSVADGGSEVLLQKSSRDAINESNEPVSQDKEMAVGLGSHSELQAGYDSQFEDGELRESDVQCWEEAEQVDYDTEFEEERSYGLESESGEKKFKVEIGSSPDVTGSYKYCETGEALRENPVNLQMRTVDVSAGETKKIDCLDGSNHRDYDPRVDLPKLSKRELLARVDGSVPSDAVQRNRSDNFDGSYPRSEREVGSEKFMGRDRSASHMRGRSPAGGHFFNPSTGYWDSKRQHSPSYNGPYNLGRTRPKGIVENRGYPMSADQMPSDATAVGRRDNYIRRPVYRSVLRRRSPVERDDSYGVHTRMGTVRDTSPDLPRFRRYQQGVNRGIRDEYLRHVPDEGAEYFSRMPHRLGRRERSISPHGGRPHYTLPYKKTRSRSRSRSPTGGWLMQRDRNEASRRRSRSPDFRSDARIDRVRMPFTKRFAADYGEEFVPPARNRISPQRNSRVFDDRNAGGLDHFRGRKSPVRMFRQGQSDDDKQGSRYEMMHRVRRYDTDGAVSRFRFNAEDSYVANNSLTVTNAIGVSSRRPEDAPRTDSEDRSFKMQQ</sequence>
<keyword evidence="3" id="KW-1185">Reference proteome</keyword>
<dbReference type="EMBL" id="AWWV01009788">
    <property type="protein sequence ID" value="OMO83991.1"/>
    <property type="molecule type" value="Genomic_DNA"/>
</dbReference>
<comment type="caution">
    <text evidence="2">The sequence shown here is derived from an EMBL/GenBank/DDBJ whole genome shotgun (WGS) entry which is preliminary data.</text>
</comment>
<feature type="compositionally biased region" description="Basic and acidic residues" evidence="1">
    <location>
        <begin position="963"/>
        <end position="982"/>
    </location>
</feature>
<dbReference type="STRING" id="210143.A0A1R3IN57"/>
<name>A0A1R3IN57_COCAP</name>
<feature type="region of interest" description="Disordered" evidence="1">
    <location>
        <begin position="740"/>
        <end position="769"/>
    </location>
</feature>
<evidence type="ECO:0000313" key="2">
    <source>
        <dbReference type="EMBL" id="OMO83991.1"/>
    </source>
</evidence>
<feature type="compositionally biased region" description="Basic and acidic residues" evidence="1">
    <location>
        <begin position="1099"/>
        <end position="1118"/>
    </location>
</feature>
<dbReference type="Gramene" id="OMO83991">
    <property type="protein sequence ID" value="OMO83991"/>
    <property type="gene ID" value="CCACVL1_11062"/>
</dbReference>
<organism evidence="2 3">
    <name type="scientific">Corchorus capsularis</name>
    <name type="common">Jute</name>
    <dbReference type="NCBI Taxonomy" id="210143"/>
    <lineage>
        <taxon>Eukaryota</taxon>
        <taxon>Viridiplantae</taxon>
        <taxon>Streptophyta</taxon>
        <taxon>Embryophyta</taxon>
        <taxon>Tracheophyta</taxon>
        <taxon>Spermatophyta</taxon>
        <taxon>Magnoliopsida</taxon>
        <taxon>eudicotyledons</taxon>
        <taxon>Gunneridae</taxon>
        <taxon>Pentapetalae</taxon>
        <taxon>rosids</taxon>
        <taxon>malvids</taxon>
        <taxon>Malvales</taxon>
        <taxon>Malvaceae</taxon>
        <taxon>Grewioideae</taxon>
        <taxon>Apeibeae</taxon>
        <taxon>Corchorus</taxon>
    </lineage>
</organism>
<dbReference type="OrthoDB" id="1350766at2759"/>
<dbReference type="PANTHER" id="PTHR34536:SF6">
    <property type="entry name" value="DENTIN SIALOPHOSPHOPROTEIN-LIKE PROTEIN"/>
    <property type="match status" value="1"/>
</dbReference>
<feature type="region of interest" description="Disordered" evidence="1">
    <location>
        <begin position="920"/>
        <end position="982"/>
    </location>
</feature>
<feature type="region of interest" description="Disordered" evidence="1">
    <location>
        <begin position="1007"/>
        <end position="1033"/>
    </location>
</feature>
<evidence type="ECO:0000313" key="3">
    <source>
        <dbReference type="Proteomes" id="UP000188268"/>
    </source>
</evidence>
<feature type="non-terminal residue" evidence="2">
    <location>
        <position position="1"/>
    </location>
</feature>
<feature type="region of interest" description="Disordered" evidence="1">
    <location>
        <begin position="202"/>
        <end position="234"/>
    </location>
</feature>
<dbReference type="AlphaFoldDB" id="A0A1R3IN57"/>
<dbReference type="OMA" id="GGNRMTS"/>
<dbReference type="PANTHER" id="PTHR34536">
    <property type="entry name" value="DENTIN SIALOPHOSPHOPROTEIN-LIKE PROTEIN"/>
    <property type="match status" value="1"/>
</dbReference>
<gene>
    <name evidence="2" type="ORF">CCACVL1_11062</name>
</gene>
<reference evidence="2 3" key="1">
    <citation type="submission" date="2013-09" db="EMBL/GenBank/DDBJ databases">
        <title>Corchorus capsularis genome sequencing.</title>
        <authorList>
            <person name="Alam M."/>
            <person name="Haque M.S."/>
            <person name="Islam M.S."/>
            <person name="Emdad E.M."/>
            <person name="Islam M.M."/>
            <person name="Ahmed B."/>
            <person name="Halim A."/>
            <person name="Hossen Q.M.M."/>
            <person name="Hossain M.Z."/>
            <person name="Ahmed R."/>
            <person name="Khan M.M."/>
            <person name="Islam R."/>
            <person name="Rashid M.M."/>
            <person name="Khan S.A."/>
            <person name="Rahman M.S."/>
            <person name="Alam M."/>
        </authorList>
    </citation>
    <scope>NUCLEOTIDE SEQUENCE [LARGE SCALE GENOMIC DNA]</scope>
    <source>
        <strain evidence="3">cv. CVL-1</strain>
        <tissue evidence="2">Whole seedling</tissue>
    </source>
</reference>
<protein>
    <submittedName>
        <fullName evidence="2">Uncharacterized protein</fullName>
    </submittedName>
</protein>
<feature type="compositionally biased region" description="Low complexity" evidence="1">
    <location>
        <begin position="162"/>
        <end position="176"/>
    </location>
</feature>
<dbReference type="Proteomes" id="UP000188268">
    <property type="component" value="Unassembled WGS sequence"/>
</dbReference>
<feature type="region of interest" description="Disordered" evidence="1">
    <location>
        <begin position="1094"/>
        <end position="1118"/>
    </location>
</feature>
<accession>A0A1R3IN57</accession>
<feature type="region of interest" description="Disordered" evidence="1">
    <location>
        <begin position="125"/>
        <end position="181"/>
    </location>
</feature>
<feature type="compositionally biased region" description="Polar residues" evidence="1">
    <location>
        <begin position="210"/>
        <end position="234"/>
    </location>
</feature>
<evidence type="ECO:0000256" key="1">
    <source>
        <dbReference type="SAM" id="MobiDB-lite"/>
    </source>
</evidence>
<proteinExistence type="predicted"/>